<feature type="transmembrane region" description="Helical" evidence="1">
    <location>
        <begin position="12"/>
        <end position="37"/>
    </location>
</feature>
<dbReference type="InterPro" id="IPR048428">
    <property type="entry name" value="YobI-NTPase"/>
</dbReference>
<evidence type="ECO:0000313" key="4">
    <source>
        <dbReference type="Proteomes" id="UP000318733"/>
    </source>
</evidence>
<organism evidence="3 4">
    <name type="scientific">Mucilaginibacter corticis</name>
    <dbReference type="NCBI Taxonomy" id="2597670"/>
    <lineage>
        <taxon>Bacteria</taxon>
        <taxon>Pseudomonadati</taxon>
        <taxon>Bacteroidota</taxon>
        <taxon>Sphingobacteriia</taxon>
        <taxon>Sphingobacteriales</taxon>
        <taxon>Sphingobacteriaceae</taxon>
        <taxon>Mucilaginibacter</taxon>
    </lineage>
</organism>
<keyword evidence="1" id="KW-0472">Membrane</keyword>
<protein>
    <recommendedName>
        <fullName evidence="2">YobI-like P-loop NTPase domain-containing protein</fullName>
    </recommendedName>
</protein>
<proteinExistence type="predicted"/>
<comment type="caution">
    <text evidence="3">The sequence shown here is derived from an EMBL/GenBank/DDBJ whole genome shotgun (WGS) entry which is preliminary data.</text>
</comment>
<evidence type="ECO:0000259" key="2">
    <source>
        <dbReference type="Pfam" id="PF20693"/>
    </source>
</evidence>
<keyword evidence="1" id="KW-1133">Transmembrane helix</keyword>
<dbReference type="InterPro" id="IPR027417">
    <property type="entry name" value="P-loop_NTPase"/>
</dbReference>
<feature type="transmembrane region" description="Helical" evidence="1">
    <location>
        <begin position="240"/>
        <end position="261"/>
    </location>
</feature>
<evidence type="ECO:0000256" key="1">
    <source>
        <dbReference type="SAM" id="Phobius"/>
    </source>
</evidence>
<reference evidence="3 4" key="1">
    <citation type="submission" date="2019-07" db="EMBL/GenBank/DDBJ databases">
        <authorList>
            <person name="Huq M.A."/>
        </authorList>
    </citation>
    <scope>NUCLEOTIDE SEQUENCE [LARGE SCALE GENOMIC DNA]</scope>
    <source>
        <strain evidence="3 4">MAH-19</strain>
    </source>
</reference>
<name>A0A556MWX9_9SPHI</name>
<dbReference type="Pfam" id="PF20693">
    <property type="entry name" value="YobI-ATPase"/>
    <property type="match status" value="1"/>
</dbReference>
<dbReference type="RefSeq" id="WP_222103949.1">
    <property type="nucleotide sequence ID" value="NZ_VLPK01000001.1"/>
</dbReference>
<gene>
    <name evidence="3" type="ORF">FO440_09700</name>
</gene>
<dbReference type="EMBL" id="VLPK01000001">
    <property type="protein sequence ID" value="TSJ44430.1"/>
    <property type="molecule type" value="Genomic_DNA"/>
</dbReference>
<keyword evidence="1" id="KW-0812">Transmembrane</keyword>
<evidence type="ECO:0000313" key="3">
    <source>
        <dbReference type="EMBL" id="TSJ44430.1"/>
    </source>
</evidence>
<accession>A0A556MWX9</accession>
<dbReference type="SUPFAM" id="SSF52540">
    <property type="entry name" value="P-loop containing nucleoside triphosphate hydrolases"/>
    <property type="match status" value="1"/>
</dbReference>
<keyword evidence="4" id="KW-1185">Reference proteome</keyword>
<dbReference type="Proteomes" id="UP000318733">
    <property type="component" value="Unassembled WGS sequence"/>
</dbReference>
<dbReference type="AlphaFoldDB" id="A0A556MWX9"/>
<sequence length="1262" mass="143882">MFVGLYRLSNMLLFIQFSFFTLLIAILLLVPLVLYILRENRREVSTEPIQPVDNPSSFDDLAPVDDAEQSEPYLKSLRWALGNGNVRNIALTGPYGSGKSSLLATFKKNYPNDFEYLNISLASFTDGNPDVIKKNDTAVVIPPVVVEGTDTKQSEQQERHKNEAQQLIELSVLQQIFYKVDQADIPDSRFKRISLVRKEDLNYFVVGVFAFVTGILSLVFPAQLKKLSVLNDFYVEHPDAWFILTIGLLIPGLIWLTKNVFRFFRSSGLKKLNISSGEIEIDPKSEGSILNKYLDELVYFFSATKFNVVLIEDMDRFNDPEIFTKLRELNTLLNNSSQIQRRIVFVYAIKDNLFVDERTRTKFFDFIVPVIPIINWSNSLQKLKDKLDAAGFEIEPRFITSITLYIDDMRVLKNIFNELLLYNQTLEVPRERQTKLLAMIAYKNMYPNDFADLHEERGMVFDTFKKAQTEREEIVKNLDTEIAAKVKQITDAKGLLPYNIKELRAAYIQAIVDKLSSFSYFYINSERQSFSDVQEDEYFDILKTGKNIRFVGTNTGNSLGNYKFEDIEKKVAPGVTYDDREAAVQNKNAAAISKLEKELAHLKANRTAVAAYSVTEVIRQRLDQFPDLSEKKTENRLLRYLLSEGYVDLSYPYLISYFYPGAIGRADLKFLTYVNDRVALPFEYVLEKPAGLVEMLADYDFEKDAILNISLLDELLSRRADLSNIGDKVIAQLNTEKDRAVKFVAAYVEKGAHIATFIKLLCKQWPGIFNYFLFKEDEALIAQYLTLILTHAELEDLELLNTERHLEDYLDDHFDEIAIAVSGLGLPRIGGILEKLQTRFVKLNPNLPDQTLFDLAYVGDHYVIAFDNIKSIIEKKNTKAINLNELTKANYSTLVAADTEQLYNYIDQDKDIYVKNVLLKLGDNLSDAEKDVVDLLNDEDIDLENKKKLIGKETAVIADFDDVDNADLYPALLAHSRISPTWQNILRYFNDSIDESLLKFLNSKKNAESLGETNLEPDSTYEKKQTDALELALIRENRLTTDAYKAIIKAFTVAYQDLDTTPLDADKIEDLIYDGLLDLSTVNYNRVKAKNSPLHVDLLMENLDAYLDDLEEYDVDNNDRLLMLKDGNLTRENQLKLIATFTPEIIRSSAGLATRFIEILLASGKLGLDEEKLKALVATATGEYGKVVLLNHHISALDTSVIRELLNSIGGEYKRLNAGKRPQFPADDLHKRLAPVLYDKGIISSFKPIDDEHAIKMVGRAM</sequence>
<feature type="domain" description="YobI-like P-loop NTPase" evidence="2">
    <location>
        <begin position="73"/>
        <end position="460"/>
    </location>
</feature>
<feature type="transmembrane region" description="Helical" evidence="1">
    <location>
        <begin position="201"/>
        <end position="220"/>
    </location>
</feature>